<evidence type="ECO:0000256" key="2">
    <source>
        <dbReference type="SAM" id="MobiDB-lite"/>
    </source>
</evidence>
<feature type="region of interest" description="Disordered" evidence="2">
    <location>
        <begin position="22"/>
        <end position="55"/>
    </location>
</feature>
<sequence length="284" mass="31871">MNDPAPTTMSFTCEPPCSREFKSAAALEQHKNNASRHTQGGQHPDSESVAGLGNDRFDGISSITMTDTIGVTSELHEAQAACIAAPEAESGPVTSQSPLVVQQTRFELPITPLDRFFASYPGFRYNRAQPPAASFQQLERYSGWEKRSEEQADAWQSYQKALIDEVRLFFGNENDLASWHQLCRATGIKELPPAISECKQTMRQTHVNIVDLIEWGRSGQRVGKPVKVYRSVAALSEYTLSTGKIFPANEVRGEDNEKNIVLRYLLRKLIRAQKQKHLRQYSRA</sequence>
<name>A0ABP0DU70_9PEZI</name>
<keyword evidence="1" id="KW-0862">Zinc</keyword>
<organism evidence="4 5">
    <name type="scientific">Sporothrix epigloea</name>
    <dbReference type="NCBI Taxonomy" id="1892477"/>
    <lineage>
        <taxon>Eukaryota</taxon>
        <taxon>Fungi</taxon>
        <taxon>Dikarya</taxon>
        <taxon>Ascomycota</taxon>
        <taxon>Pezizomycotina</taxon>
        <taxon>Sordariomycetes</taxon>
        <taxon>Sordariomycetidae</taxon>
        <taxon>Ophiostomatales</taxon>
        <taxon>Ophiostomataceae</taxon>
        <taxon>Sporothrix</taxon>
    </lineage>
</organism>
<reference evidence="4 5" key="1">
    <citation type="submission" date="2024-01" db="EMBL/GenBank/DDBJ databases">
        <authorList>
            <person name="Allen C."/>
            <person name="Tagirdzhanova G."/>
        </authorList>
    </citation>
    <scope>NUCLEOTIDE SEQUENCE [LARGE SCALE GENOMIC DNA]</scope>
    <source>
        <strain evidence="4 5">CBS 119000</strain>
    </source>
</reference>
<comment type="caution">
    <text evidence="4">The sequence shown here is derived from an EMBL/GenBank/DDBJ whole genome shotgun (WGS) entry which is preliminary data.</text>
</comment>
<feature type="domain" description="C2H2-type" evidence="3">
    <location>
        <begin position="11"/>
        <end position="44"/>
    </location>
</feature>
<accession>A0ABP0DU70</accession>
<gene>
    <name evidence="4" type="ORF">SEPCBS119000_004765</name>
</gene>
<dbReference type="EMBL" id="CAWUON010000077">
    <property type="protein sequence ID" value="CAK7271747.1"/>
    <property type="molecule type" value="Genomic_DNA"/>
</dbReference>
<dbReference type="PANTHER" id="PTHR38846">
    <property type="entry name" value="C3H1-TYPE DOMAIN-CONTAINING PROTEIN"/>
    <property type="match status" value="1"/>
</dbReference>
<keyword evidence="5" id="KW-1185">Reference proteome</keyword>
<evidence type="ECO:0000256" key="1">
    <source>
        <dbReference type="PROSITE-ProRule" id="PRU00042"/>
    </source>
</evidence>
<proteinExistence type="predicted"/>
<keyword evidence="1" id="KW-0479">Metal-binding</keyword>
<keyword evidence="1" id="KW-0863">Zinc-finger</keyword>
<protein>
    <recommendedName>
        <fullName evidence="3">C2H2-type domain-containing protein</fullName>
    </recommendedName>
</protein>
<dbReference type="InterPro" id="IPR013087">
    <property type="entry name" value="Znf_C2H2_type"/>
</dbReference>
<evidence type="ECO:0000313" key="4">
    <source>
        <dbReference type="EMBL" id="CAK7271747.1"/>
    </source>
</evidence>
<evidence type="ECO:0000259" key="3">
    <source>
        <dbReference type="PROSITE" id="PS50157"/>
    </source>
</evidence>
<dbReference type="PROSITE" id="PS50157">
    <property type="entry name" value="ZINC_FINGER_C2H2_2"/>
    <property type="match status" value="1"/>
</dbReference>
<evidence type="ECO:0000313" key="5">
    <source>
        <dbReference type="Proteomes" id="UP001642502"/>
    </source>
</evidence>
<dbReference type="Proteomes" id="UP001642502">
    <property type="component" value="Unassembled WGS sequence"/>
</dbReference>
<dbReference type="PANTHER" id="PTHR38846:SF1">
    <property type="entry name" value="C3H1-TYPE DOMAIN-CONTAINING PROTEIN"/>
    <property type="match status" value="1"/>
</dbReference>